<dbReference type="EMBL" id="PQGD01000015">
    <property type="protein sequence ID" value="POP46105.1"/>
    <property type="molecule type" value="Genomic_DNA"/>
</dbReference>
<dbReference type="SUPFAM" id="SSF55804">
    <property type="entry name" value="Phoshotransferase/anion transport protein"/>
    <property type="match status" value="1"/>
</dbReference>
<dbReference type="Pfam" id="PF00381">
    <property type="entry name" value="PTS-HPr"/>
    <property type="match status" value="1"/>
</dbReference>
<evidence type="ECO:0000313" key="20">
    <source>
        <dbReference type="Proteomes" id="UP000247005"/>
    </source>
</evidence>
<dbReference type="Pfam" id="PF00391">
    <property type="entry name" value="PEP-utilizers"/>
    <property type="match status" value="1"/>
</dbReference>
<reference evidence="19 20" key="1">
    <citation type="submission" date="2018-01" db="EMBL/GenBank/DDBJ databases">
        <title>Superficieibacter electus gen. nov., sp. nov., an extended-spectrum beta-lactamase possessing member of the Enterobacteriaceae family, isolated from intensive care unit surfaces.</title>
        <authorList>
            <person name="Potter R.F."/>
            <person name="D'Souza A.W."/>
        </authorList>
    </citation>
    <scope>NUCLEOTIDE SEQUENCE [LARGE SCALE GENOMIC DNA]</scope>
    <source>
        <strain evidence="18 20">BP-1</strain>
        <strain evidence="17 19">BP-2</strain>
    </source>
</reference>
<dbReference type="InterPro" id="IPR001020">
    <property type="entry name" value="PTS_HPr_His_P_site"/>
</dbReference>
<comment type="catalytic activity">
    <reaction evidence="2">
        <text>D-fructose(out) + N(pros)-phospho-L-histidyl-[protein] = D-fructose 1-phosphate(in) + L-histidyl-[protein]</text>
        <dbReference type="Rhea" id="RHEA:49252"/>
        <dbReference type="Rhea" id="RHEA-COMP:9745"/>
        <dbReference type="Rhea" id="RHEA-COMP:9746"/>
        <dbReference type="ChEBI" id="CHEBI:29979"/>
        <dbReference type="ChEBI" id="CHEBI:37721"/>
        <dbReference type="ChEBI" id="CHEBI:58674"/>
        <dbReference type="ChEBI" id="CHEBI:64837"/>
        <dbReference type="EC" id="2.7.1.202"/>
    </reaction>
</comment>
<dbReference type="InterPro" id="IPR050499">
    <property type="entry name" value="PEP-utilizing_PTS_enzyme"/>
</dbReference>
<comment type="catalytic activity">
    <reaction evidence="1">
        <text>L-histidyl-[protein] + phosphoenolpyruvate = N(pros)-phospho-L-histidyl-[protein] + pyruvate</text>
        <dbReference type="Rhea" id="RHEA:23880"/>
        <dbReference type="Rhea" id="RHEA-COMP:9745"/>
        <dbReference type="Rhea" id="RHEA-COMP:9746"/>
        <dbReference type="ChEBI" id="CHEBI:15361"/>
        <dbReference type="ChEBI" id="CHEBI:29979"/>
        <dbReference type="ChEBI" id="CHEBI:58702"/>
        <dbReference type="ChEBI" id="CHEBI:64837"/>
        <dbReference type="EC" id="2.7.3.9"/>
    </reaction>
</comment>
<feature type="domain" description="HPr" evidence="16">
    <location>
        <begin position="1"/>
        <end position="90"/>
    </location>
</feature>
<dbReference type="InterPro" id="IPR000121">
    <property type="entry name" value="PEP_util_C"/>
</dbReference>
<dbReference type="PANTHER" id="PTHR46244">
    <property type="entry name" value="PHOSPHOENOLPYRUVATE-PROTEIN PHOSPHOTRANSFERASE"/>
    <property type="match status" value="1"/>
</dbReference>
<dbReference type="Proteomes" id="UP000237073">
    <property type="component" value="Unassembled WGS sequence"/>
</dbReference>
<dbReference type="GO" id="GO:0016301">
    <property type="term" value="F:kinase activity"/>
    <property type="evidence" value="ECO:0007669"/>
    <property type="project" value="UniProtKB-KW"/>
</dbReference>
<evidence type="ECO:0000256" key="1">
    <source>
        <dbReference type="ARBA" id="ARBA00000683"/>
    </source>
</evidence>
<dbReference type="Proteomes" id="UP000247005">
    <property type="component" value="Unassembled WGS sequence"/>
</dbReference>
<evidence type="ECO:0000256" key="12">
    <source>
        <dbReference type="ARBA" id="ARBA00022723"/>
    </source>
</evidence>
<keyword evidence="10 18" id="KW-0808">Transferase</keyword>
<dbReference type="Pfam" id="PF00359">
    <property type="entry name" value="PTS_EIIA_2"/>
    <property type="match status" value="1"/>
</dbReference>
<dbReference type="PROSITE" id="PS00370">
    <property type="entry name" value="PEP_ENZYMES_PHOS_SITE"/>
    <property type="match status" value="1"/>
</dbReference>
<dbReference type="GO" id="GO:0008965">
    <property type="term" value="F:phosphoenolpyruvate-protein phosphotransferase activity"/>
    <property type="evidence" value="ECO:0007669"/>
    <property type="project" value="UniProtKB-EC"/>
</dbReference>
<dbReference type="InterPro" id="IPR008279">
    <property type="entry name" value="PEP-util_enz_mobile_dom"/>
</dbReference>
<keyword evidence="12" id="KW-0479">Metal-binding</keyword>
<dbReference type="Gene3D" id="1.10.274.10">
    <property type="entry name" value="PtsI, HPr-binding domain"/>
    <property type="match status" value="1"/>
</dbReference>
<dbReference type="InterPro" id="IPR040442">
    <property type="entry name" value="Pyrv_kinase-like_dom_sf"/>
</dbReference>
<dbReference type="OrthoDB" id="9765468at2"/>
<dbReference type="PROSITE" id="PS51350">
    <property type="entry name" value="PTS_HPR_DOM"/>
    <property type="match status" value="1"/>
</dbReference>
<evidence type="ECO:0000259" key="15">
    <source>
        <dbReference type="PROSITE" id="PS51094"/>
    </source>
</evidence>
<dbReference type="GO" id="GO:0009401">
    <property type="term" value="P:phosphoenolpyruvate-dependent sugar phosphotransferase system"/>
    <property type="evidence" value="ECO:0007669"/>
    <property type="project" value="UniProtKB-KW"/>
</dbReference>
<keyword evidence="9" id="KW-0762">Sugar transport</keyword>
<evidence type="ECO:0000256" key="6">
    <source>
        <dbReference type="ARBA" id="ARBA00022448"/>
    </source>
</evidence>
<dbReference type="InterPro" id="IPR002178">
    <property type="entry name" value="PTS_EIIA_type-2_dom"/>
</dbReference>
<keyword evidence="14" id="KW-0460">Magnesium</keyword>
<keyword evidence="11" id="KW-0598">Phosphotransferase system</keyword>
<comment type="cofactor">
    <cofactor evidence="3">
        <name>Mg(2+)</name>
        <dbReference type="ChEBI" id="CHEBI:18420"/>
    </cofactor>
</comment>
<dbReference type="Gene3D" id="3.50.30.10">
    <property type="entry name" value="Phosphohistidine domain"/>
    <property type="match status" value="1"/>
</dbReference>
<dbReference type="InterPro" id="IPR000032">
    <property type="entry name" value="HPr-like"/>
</dbReference>
<name>A0A2P5GLK1_9ENTR</name>
<evidence type="ECO:0000256" key="14">
    <source>
        <dbReference type="ARBA" id="ARBA00022842"/>
    </source>
</evidence>
<keyword evidence="13" id="KW-0418">Kinase</keyword>
<keyword evidence="7" id="KW-0963">Cytoplasm</keyword>
<gene>
    <name evidence="18" type="primary">ptsP</name>
    <name evidence="18" type="ORF">CHU32_18320</name>
    <name evidence="17" type="ORF">CHU33_14755</name>
</gene>
<evidence type="ECO:0000313" key="17">
    <source>
        <dbReference type="EMBL" id="POP43842.1"/>
    </source>
</evidence>
<comment type="caution">
    <text evidence="18">The sequence shown here is derived from an EMBL/GenBank/DDBJ whole genome shotgun (WGS) entry which is preliminary data.</text>
</comment>
<dbReference type="GO" id="GO:0046872">
    <property type="term" value="F:metal ion binding"/>
    <property type="evidence" value="ECO:0007669"/>
    <property type="project" value="UniProtKB-KW"/>
</dbReference>
<dbReference type="InterPro" id="IPR036618">
    <property type="entry name" value="PtsI_HPr-bd_sf"/>
</dbReference>
<dbReference type="InterPro" id="IPR016152">
    <property type="entry name" value="PTrfase/Anion_transptr"/>
</dbReference>
<dbReference type="Gene3D" id="3.40.930.10">
    <property type="entry name" value="Mannitol-specific EII, Chain A"/>
    <property type="match status" value="1"/>
</dbReference>
<dbReference type="SUPFAM" id="SSF51621">
    <property type="entry name" value="Phosphoenolpyruvate/pyruvate domain"/>
    <property type="match status" value="1"/>
</dbReference>
<proteinExistence type="inferred from homology"/>
<evidence type="ECO:0000256" key="7">
    <source>
        <dbReference type="ARBA" id="ARBA00022490"/>
    </source>
</evidence>
<dbReference type="PROSITE" id="PS00369">
    <property type="entry name" value="PTS_HPR_HIS"/>
    <property type="match status" value="1"/>
</dbReference>
<evidence type="ECO:0000256" key="10">
    <source>
        <dbReference type="ARBA" id="ARBA00022679"/>
    </source>
</evidence>
<organism evidence="18 20">
    <name type="scientific">Superficieibacter electus</name>
    <dbReference type="NCBI Taxonomy" id="2022662"/>
    <lineage>
        <taxon>Bacteria</taxon>
        <taxon>Pseudomonadati</taxon>
        <taxon>Pseudomonadota</taxon>
        <taxon>Gammaproteobacteria</taxon>
        <taxon>Enterobacterales</taxon>
        <taxon>Enterobacteriaceae</taxon>
        <taxon>Superficieibacter</taxon>
    </lineage>
</organism>
<evidence type="ECO:0000313" key="19">
    <source>
        <dbReference type="Proteomes" id="UP000237073"/>
    </source>
</evidence>
<evidence type="ECO:0000256" key="4">
    <source>
        <dbReference type="ARBA" id="ARBA00004496"/>
    </source>
</evidence>
<dbReference type="InterPro" id="IPR036637">
    <property type="entry name" value="Phosphohistidine_dom_sf"/>
</dbReference>
<keyword evidence="6" id="KW-0813">Transport</keyword>
<dbReference type="InterPro" id="IPR018274">
    <property type="entry name" value="PEP_util_AS"/>
</dbReference>
<dbReference type="InterPro" id="IPR035895">
    <property type="entry name" value="HPr-like_sf"/>
</dbReference>
<dbReference type="InterPro" id="IPR008731">
    <property type="entry name" value="PTS_EIN"/>
</dbReference>
<keyword evidence="8" id="KW-0597">Phosphoprotein</keyword>
<accession>A0A2P5GLK1</accession>
<dbReference type="PRINTS" id="PR01736">
    <property type="entry name" value="PHPHTRNFRASE"/>
</dbReference>
<dbReference type="NCBIfam" id="TIGR01417">
    <property type="entry name" value="PTS_I_fam"/>
    <property type="match status" value="1"/>
</dbReference>
<dbReference type="SUPFAM" id="SSF55594">
    <property type="entry name" value="HPr-like"/>
    <property type="match status" value="1"/>
</dbReference>
<dbReference type="Gene3D" id="3.20.20.60">
    <property type="entry name" value="Phosphoenolpyruvate-binding domains"/>
    <property type="match status" value="1"/>
</dbReference>
<evidence type="ECO:0000256" key="11">
    <source>
        <dbReference type="ARBA" id="ARBA00022683"/>
    </source>
</evidence>
<evidence type="ECO:0000256" key="13">
    <source>
        <dbReference type="ARBA" id="ARBA00022777"/>
    </source>
</evidence>
<evidence type="ECO:0000256" key="2">
    <source>
        <dbReference type="ARBA" id="ARBA00001401"/>
    </source>
</evidence>
<dbReference type="CDD" id="cd00367">
    <property type="entry name" value="PTS-HPr_like"/>
    <property type="match status" value="1"/>
</dbReference>
<evidence type="ECO:0000256" key="9">
    <source>
        <dbReference type="ARBA" id="ARBA00022597"/>
    </source>
</evidence>
<evidence type="ECO:0000313" key="18">
    <source>
        <dbReference type="EMBL" id="POP46105.1"/>
    </source>
</evidence>
<feature type="domain" description="PTS EIIA type-2" evidence="15">
    <location>
        <begin position="678"/>
        <end position="820"/>
    </location>
</feature>
<protein>
    <submittedName>
        <fullName evidence="18">Phosphoenolpyruvate--protein phosphotransferase</fullName>
    </submittedName>
</protein>
<dbReference type="GO" id="GO:0005737">
    <property type="term" value="C:cytoplasm"/>
    <property type="evidence" value="ECO:0007669"/>
    <property type="project" value="UniProtKB-SubCell"/>
</dbReference>
<dbReference type="SUPFAM" id="SSF47831">
    <property type="entry name" value="Enzyme I of the PEP:sugar phosphotransferase system HPr-binding (sub)domain"/>
    <property type="match status" value="1"/>
</dbReference>
<comment type="subcellular location">
    <subcellularLocation>
        <location evidence="4">Cytoplasm</location>
    </subcellularLocation>
</comment>
<evidence type="ECO:0000256" key="5">
    <source>
        <dbReference type="ARBA" id="ARBA00007837"/>
    </source>
</evidence>
<comment type="similarity">
    <text evidence="5">Belongs to the PEP-utilizing enzyme family.</text>
</comment>
<dbReference type="AlphaFoldDB" id="A0A2P5GLK1"/>
<dbReference type="CDD" id="cd00211">
    <property type="entry name" value="PTS_IIA_fru"/>
    <property type="match status" value="1"/>
</dbReference>
<dbReference type="Pfam" id="PF05524">
    <property type="entry name" value="PEP-utilisers_N"/>
    <property type="match status" value="1"/>
</dbReference>
<dbReference type="SUPFAM" id="SSF52009">
    <property type="entry name" value="Phosphohistidine domain"/>
    <property type="match status" value="1"/>
</dbReference>
<keyword evidence="18" id="KW-0670">Pyruvate</keyword>
<dbReference type="Gene3D" id="3.30.1340.10">
    <property type="entry name" value="HPr-like"/>
    <property type="match status" value="1"/>
</dbReference>
<dbReference type="Pfam" id="PF02896">
    <property type="entry name" value="PEP-utilizers_C"/>
    <property type="match status" value="1"/>
</dbReference>
<sequence length="823" mass="89879">MRKIAFVCPLENGLHARPAAELQQRVAQFRSRVTLHNLRNKRQVDAGSVLALIGADVLHHDACELHIDGEDEQDAWQMLSAFITCDLAECDGPLAPVTRHQEQPLPVFLAATTSICLRGNGVSPGLASGVAVPLGAVDLPQFAEQEAPEDAGLQQQRLAHTLAVTRTQLKEESRQAQGEAASVLGAHITLLQDAMLEKALLSPPAARNALAALAYTIDGLCQPLRESQSQYLQQRALDLQDLGLRLAANLTERPLFTLPDLQQDSIIISAGLITPGQFLALRGPHLKGIVMGEGGETSHTVILARSFGIPLLCMPNASVPAGAPLLMDARYDVLIVAPDACAEQWRDLEEDKIARIARRLEPLTRTAGVSRDGERVKLLANIALADEAENAFAAGAEGIGLFRTEMLFCERSTPPDEEEQYQAYRHVLTLAQGKKVVIRTLDIGGDKPCDYLNLPQEENPFLGWRAVRLYPAFEAIFSSQVRALLRASAAGPLDIMVPMVATLEEIKWLHARFHQVAEQLHTEGVVVGEWRLGIMAEVPSALYLLERAAKWIDFASIGSNDLVQYFLACDRGNPHVRHLYNYCDPTFLMLLNEMAARSNVELCLCGEMGGDPVVMPLLLGAGLRQISMSAGRIAGAKKQLASLEMDDCRKTLQRALACENAAEVTALLHEASAASVLPVFDPALLLLDRDVTSKAEAIKLLTDNLEVEQRVRAGVDVETAIWQREAVFSTALGFAVAIPHCKSAAVLNSSVSLMRLKTPLSWGEGVDVSLVIMLTVSEQEKGDHMKIFSRLARKLMHDDFRQQLLQGRDAGDLTARLERELTL</sequence>
<evidence type="ECO:0000256" key="8">
    <source>
        <dbReference type="ARBA" id="ARBA00022553"/>
    </source>
</evidence>
<dbReference type="PROSITE" id="PS51094">
    <property type="entry name" value="PTS_EIIA_TYPE_2"/>
    <property type="match status" value="1"/>
</dbReference>
<evidence type="ECO:0000256" key="3">
    <source>
        <dbReference type="ARBA" id="ARBA00001946"/>
    </source>
</evidence>
<dbReference type="RefSeq" id="WP_103676837.1">
    <property type="nucleotide sequence ID" value="NZ_PQGD01000015.1"/>
</dbReference>
<dbReference type="EMBL" id="PQGE01000012">
    <property type="protein sequence ID" value="POP43842.1"/>
    <property type="molecule type" value="Genomic_DNA"/>
</dbReference>
<evidence type="ECO:0000259" key="16">
    <source>
        <dbReference type="PROSITE" id="PS51350"/>
    </source>
</evidence>
<dbReference type="PANTHER" id="PTHR46244:SF4">
    <property type="entry name" value="MULTIPHOSPHORYL TRANSFER PROTEIN 1-RELATED"/>
    <property type="match status" value="1"/>
</dbReference>
<keyword evidence="19" id="KW-1185">Reference proteome</keyword>
<dbReference type="InterPro" id="IPR015813">
    <property type="entry name" value="Pyrv/PenolPyrv_kinase-like_dom"/>
</dbReference>
<dbReference type="InterPro" id="IPR006318">
    <property type="entry name" value="PTS_EI-like"/>
</dbReference>